<name>A0A918S0I7_9HYPH</name>
<dbReference type="GO" id="GO:0004805">
    <property type="term" value="F:trehalose-phosphatase activity"/>
    <property type="evidence" value="ECO:0007669"/>
    <property type="project" value="UniProtKB-EC"/>
</dbReference>
<dbReference type="InterPro" id="IPR003337">
    <property type="entry name" value="Trehalose_PPase"/>
</dbReference>
<dbReference type="PANTHER" id="PTHR43768:SF3">
    <property type="entry name" value="TREHALOSE 6-PHOSPHATE PHOSPHATASE"/>
    <property type="match status" value="1"/>
</dbReference>
<comment type="function">
    <text evidence="4">Removes the phosphate from trehalose 6-phosphate to produce free trehalose.</text>
</comment>
<dbReference type="Gene3D" id="3.40.50.1000">
    <property type="entry name" value="HAD superfamily/HAD-like"/>
    <property type="match status" value="1"/>
</dbReference>
<comment type="catalytic activity">
    <reaction evidence="4">
        <text>alpha,alpha-trehalose 6-phosphate + H2O = alpha,alpha-trehalose + phosphate</text>
        <dbReference type="Rhea" id="RHEA:23420"/>
        <dbReference type="ChEBI" id="CHEBI:15377"/>
        <dbReference type="ChEBI" id="CHEBI:16551"/>
        <dbReference type="ChEBI" id="CHEBI:43474"/>
        <dbReference type="ChEBI" id="CHEBI:58429"/>
        <dbReference type="EC" id="3.1.3.12"/>
    </reaction>
</comment>
<dbReference type="InterPro" id="IPR023214">
    <property type="entry name" value="HAD_sf"/>
</dbReference>
<dbReference type="InterPro" id="IPR006379">
    <property type="entry name" value="HAD-SF_hydro_IIB"/>
</dbReference>
<proteinExistence type="inferred from homology"/>
<keyword evidence="6" id="KW-1185">Reference proteome</keyword>
<dbReference type="Proteomes" id="UP000646579">
    <property type="component" value="Unassembled WGS sequence"/>
</dbReference>
<dbReference type="NCBIfam" id="TIGR01484">
    <property type="entry name" value="HAD-SF-IIB"/>
    <property type="match status" value="1"/>
</dbReference>
<keyword evidence="3 4" id="KW-0378">Hydrolase</keyword>
<evidence type="ECO:0000256" key="2">
    <source>
        <dbReference type="ARBA" id="ARBA00008770"/>
    </source>
</evidence>
<dbReference type="SUPFAM" id="SSF56784">
    <property type="entry name" value="HAD-like"/>
    <property type="match status" value="1"/>
</dbReference>
<organism evidence="5 6">
    <name type="scientific">Devosia pacifica</name>
    <dbReference type="NCBI Taxonomy" id="1335967"/>
    <lineage>
        <taxon>Bacteria</taxon>
        <taxon>Pseudomonadati</taxon>
        <taxon>Pseudomonadota</taxon>
        <taxon>Alphaproteobacteria</taxon>
        <taxon>Hyphomicrobiales</taxon>
        <taxon>Devosiaceae</taxon>
        <taxon>Devosia</taxon>
    </lineage>
</organism>
<keyword evidence="4" id="KW-0460">Magnesium</keyword>
<comment type="cofactor">
    <cofactor evidence="4">
        <name>Mg(2+)</name>
        <dbReference type="ChEBI" id="CHEBI:18420"/>
    </cofactor>
</comment>
<evidence type="ECO:0000256" key="1">
    <source>
        <dbReference type="ARBA" id="ARBA00005199"/>
    </source>
</evidence>
<comment type="similarity">
    <text evidence="2 4">Belongs to the trehalose phosphatase family.</text>
</comment>
<protein>
    <recommendedName>
        <fullName evidence="4">Trehalose 6-phosphate phosphatase</fullName>
        <ecNumber evidence="4">3.1.3.12</ecNumber>
    </recommendedName>
</protein>
<dbReference type="NCBIfam" id="TIGR00685">
    <property type="entry name" value="T6PP"/>
    <property type="match status" value="1"/>
</dbReference>
<dbReference type="PANTHER" id="PTHR43768">
    <property type="entry name" value="TREHALOSE 6-PHOSPHATE PHOSPHATASE"/>
    <property type="match status" value="1"/>
</dbReference>
<gene>
    <name evidence="5" type="ORF">GCM10007989_11070</name>
</gene>
<keyword evidence="4" id="KW-0479">Metal-binding</keyword>
<dbReference type="EC" id="3.1.3.12" evidence="4"/>
<evidence type="ECO:0000256" key="3">
    <source>
        <dbReference type="ARBA" id="ARBA00022801"/>
    </source>
</evidence>
<dbReference type="EMBL" id="BMZE01000001">
    <property type="protein sequence ID" value="GHA17657.1"/>
    <property type="molecule type" value="Genomic_DNA"/>
</dbReference>
<reference evidence="5" key="2">
    <citation type="submission" date="2020-09" db="EMBL/GenBank/DDBJ databases">
        <authorList>
            <person name="Sun Q."/>
            <person name="Kim S."/>
        </authorList>
    </citation>
    <scope>NUCLEOTIDE SEQUENCE</scope>
    <source>
        <strain evidence="5">KCTC 32437</strain>
    </source>
</reference>
<dbReference type="Gene3D" id="3.30.70.1020">
    <property type="entry name" value="Trehalose-6-phosphate phosphatase related protein, domain 2"/>
    <property type="match status" value="1"/>
</dbReference>
<dbReference type="GO" id="GO:0046872">
    <property type="term" value="F:metal ion binding"/>
    <property type="evidence" value="ECO:0007669"/>
    <property type="project" value="UniProtKB-KW"/>
</dbReference>
<evidence type="ECO:0000256" key="4">
    <source>
        <dbReference type="RuleBase" id="RU361117"/>
    </source>
</evidence>
<dbReference type="GO" id="GO:0005992">
    <property type="term" value="P:trehalose biosynthetic process"/>
    <property type="evidence" value="ECO:0007669"/>
    <property type="project" value="InterPro"/>
</dbReference>
<dbReference type="AlphaFoldDB" id="A0A918S0I7"/>
<comment type="pathway">
    <text evidence="1 4">Glycan biosynthesis; trehalose biosynthesis.</text>
</comment>
<evidence type="ECO:0000313" key="5">
    <source>
        <dbReference type="EMBL" id="GHA17657.1"/>
    </source>
</evidence>
<reference evidence="5" key="1">
    <citation type="journal article" date="2014" name="Int. J. Syst. Evol. Microbiol.">
        <title>Complete genome sequence of Corynebacterium casei LMG S-19264T (=DSM 44701T), isolated from a smear-ripened cheese.</title>
        <authorList>
            <consortium name="US DOE Joint Genome Institute (JGI-PGF)"/>
            <person name="Walter F."/>
            <person name="Albersmeier A."/>
            <person name="Kalinowski J."/>
            <person name="Ruckert C."/>
        </authorList>
    </citation>
    <scope>NUCLEOTIDE SEQUENCE</scope>
    <source>
        <strain evidence="5">KCTC 32437</strain>
    </source>
</reference>
<accession>A0A918S0I7</accession>
<dbReference type="Pfam" id="PF02358">
    <property type="entry name" value="Trehalose_PPase"/>
    <property type="match status" value="1"/>
</dbReference>
<evidence type="ECO:0000313" key="6">
    <source>
        <dbReference type="Proteomes" id="UP000646579"/>
    </source>
</evidence>
<comment type="caution">
    <text evidence="5">The sequence shown here is derived from an EMBL/GenBank/DDBJ whole genome shotgun (WGS) entry which is preliminary data.</text>
</comment>
<dbReference type="CDD" id="cd01627">
    <property type="entry name" value="HAD_TPP"/>
    <property type="match status" value="1"/>
</dbReference>
<sequence length="260" mass="28086">MSSAPIAPRMAPGVKLAIFTDFDGTLVDIAERPEEVEVPVALAHQLERAARELDSALAVITGRQIEDIDHFLAPLTLPVAGAHGSQRRRVDGSIEGLDADTLTAAEEIAGQLESLIVDNPELIIERKKGAVALHYRQAPDLEYACRIAMEEATYNDDRFDLIHGKMVIEARPHGMSKGTALKAFMQEAPFRDRTPIFIGDDVTDEDGFIAAQELGGIGIKLGTGKTAAKMRIADVDSVHSLIQGLGDMAANSREHELQTA</sequence>
<dbReference type="InterPro" id="IPR044651">
    <property type="entry name" value="OTSB-like"/>
</dbReference>
<dbReference type="InterPro" id="IPR036412">
    <property type="entry name" value="HAD-like_sf"/>
</dbReference>